<feature type="transmembrane region" description="Helical" evidence="16">
    <location>
        <begin position="562"/>
        <end position="580"/>
    </location>
</feature>
<dbReference type="InParanoid" id="B7FYT5"/>
<dbReference type="InterPro" id="IPR005828">
    <property type="entry name" value="MFS_sugar_transport-like"/>
</dbReference>
<feature type="transmembrane region" description="Helical" evidence="16">
    <location>
        <begin position="152"/>
        <end position="171"/>
    </location>
</feature>
<name>B7FYT5_PHATC</name>
<comment type="catalytic activity">
    <reaction evidence="11">
        <text>D-mannose(out) = D-mannose(in)</text>
        <dbReference type="Rhea" id="RHEA:78391"/>
        <dbReference type="ChEBI" id="CHEBI:4208"/>
    </reaction>
    <physiologicalReaction direction="left-to-right" evidence="11">
        <dbReference type="Rhea" id="RHEA:78392"/>
    </physiologicalReaction>
</comment>
<evidence type="ECO:0000256" key="9">
    <source>
        <dbReference type="ARBA" id="ARBA00044648"/>
    </source>
</evidence>
<dbReference type="GO" id="GO:0016324">
    <property type="term" value="C:apical plasma membrane"/>
    <property type="evidence" value="ECO:0007669"/>
    <property type="project" value="TreeGrafter"/>
</dbReference>
<dbReference type="InterPro" id="IPR020846">
    <property type="entry name" value="MFS_dom"/>
</dbReference>
<keyword evidence="4" id="KW-0813">Transport</keyword>
<dbReference type="GO" id="GO:0005366">
    <property type="term" value="F:myo-inositol:proton symporter activity"/>
    <property type="evidence" value="ECO:0007669"/>
    <property type="project" value="TreeGrafter"/>
</dbReference>
<feature type="transmembrane region" description="Helical" evidence="16">
    <location>
        <begin position="527"/>
        <end position="550"/>
    </location>
</feature>
<evidence type="ECO:0000256" key="2">
    <source>
        <dbReference type="ARBA" id="ARBA00010992"/>
    </source>
</evidence>
<comment type="similarity">
    <text evidence="2">Belongs to the major facilitator superfamily. Sugar transporter (TC 2.A.1.1) family.</text>
</comment>
<reference evidence="19" key="2">
    <citation type="submission" date="2008-08" db="EMBL/GenBank/DDBJ databases">
        <authorList>
            <consortium name="Diatom Consortium"/>
            <person name="Grigoriev I."/>
            <person name="Grimwood J."/>
            <person name="Kuo A."/>
            <person name="Otillar R.P."/>
            <person name="Salamov A."/>
            <person name="Detter J.C."/>
            <person name="Lindquist E."/>
            <person name="Shapiro H."/>
            <person name="Lucas S."/>
            <person name="Glavina del Rio T."/>
            <person name="Pitluck S."/>
            <person name="Rokhsar D."/>
            <person name="Bowler C."/>
        </authorList>
    </citation>
    <scope>GENOME REANNOTATION</scope>
    <source>
        <strain evidence="19">CCAP 1055/1</strain>
    </source>
</reference>
<feature type="domain" description="Major facilitator superfamily (MFS) profile" evidence="17">
    <location>
        <begin position="86"/>
        <end position="584"/>
    </location>
</feature>
<protein>
    <recommendedName>
        <fullName evidence="14">Hexose transporter 1</fullName>
    </recommendedName>
</protein>
<comment type="catalytic activity">
    <reaction evidence="9">
        <text>D-glucose(out) = D-glucose(in)</text>
        <dbReference type="Rhea" id="RHEA:60376"/>
        <dbReference type="ChEBI" id="CHEBI:4167"/>
    </reaction>
    <physiologicalReaction direction="left-to-right" evidence="9">
        <dbReference type="Rhea" id="RHEA:60377"/>
    </physiologicalReaction>
</comment>
<dbReference type="Proteomes" id="UP000000759">
    <property type="component" value="Chromosome 8"/>
</dbReference>
<evidence type="ECO:0000256" key="12">
    <source>
        <dbReference type="ARBA" id="ARBA00044668"/>
    </source>
</evidence>
<comment type="subcellular location">
    <subcellularLocation>
        <location evidence="1">Membrane</location>
        <topology evidence="1">Multi-pass membrane protein</topology>
    </subcellularLocation>
</comment>
<comment type="catalytic activity">
    <reaction evidence="12">
        <text>D-glucosamine(out) = D-glucosamine(in)</text>
        <dbReference type="Rhea" id="RHEA:78423"/>
        <dbReference type="ChEBI" id="CHEBI:58723"/>
    </reaction>
    <physiologicalReaction direction="left-to-right" evidence="12">
        <dbReference type="Rhea" id="RHEA:78424"/>
    </physiologicalReaction>
</comment>
<dbReference type="PaxDb" id="2850-Phatr27361"/>
<dbReference type="OrthoDB" id="6339427at2759"/>
<feature type="transmembrane region" description="Helical" evidence="16">
    <location>
        <begin position="177"/>
        <end position="198"/>
    </location>
</feature>
<feature type="region of interest" description="Disordered" evidence="15">
    <location>
        <begin position="610"/>
        <end position="655"/>
    </location>
</feature>
<dbReference type="Gene3D" id="1.20.1250.20">
    <property type="entry name" value="MFS general substrate transporter like domains"/>
    <property type="match status" value="2"/>
</dbReference>
<gene>
    <name evidence="18" type="ORF">PHATRDRAFT_27361</name>
</gene>
<evidence type="ECO:0000256" key="5">
    <source>
        <dbReference type="ARBA" id="ARBA00022692"/>
    </source>
</evidence>
<evidence type="ECO:0000256" key="6">
    <source>
        <dbReference type="ARBA" id="ARBA00022989"/>
    </source>
</evidence>
<evidence type="ECO:0000259" key="17">
    <source>
        <dbReference type="PROSITE" id="PS50850"/>
    </source>
</evidence>
<feature type="transmembrane region" description="Helical" evidence="16">
    <location>
        <begin position="390"/>
        <end position="413"/>
    </location>
</feature>
<reference evidence="18 19" key="1">
    <citation type="journal article" date="2008" name="Nature">
        <title>The Phaeodactylum genome reveals the evolutionary history of diatom genomes.</title>
        <authorList>
            <person name="Bowler C."/>
            <person name="Allen A.E."/>
            <person name="Badger J.H."/>
            <person name="Grimwood J."/>
            <person name="Jabbari K."/>
            <person name="Kuo A."/>
            <person name="Maheswari U."/>
            <person name="Martens C."/>
            <person name="Maumus F."/>
            <person name="Otillar R.P."/>
            <person name="Rayko E."/>
            <person name="Salamov A."/>
            <person name="Vandepoele K."/>
            <person name="Beszteri B."/>
            <person name="Gruber A."/>
            <person name="Heijde M."/>
            <person name="Katinka M."/>
            <person name="Mock T."/>
            <person name="Valentin K."/>
            <person name="Verret F."/>
            <person name="Berges J.A."/>
            <person name="Brownlee C."/>
            <person name="Cadoret J.P."/>
            <person name="Chiovitti A."/>
            <person name="Choi C.J."/>
            <person name="Coesel S."/>
            <person name="De Martino A."/>
            <person name="Detter J.C."/>
            <person name="Durkin C."/>
            <person name="Falciatore A."/>
            <person name="Fournet J."/>
            <person name="Haruta M."/>
            <person name="Huysman M.J."/>
            <person name="Jenkins B.D."/>
            <person name="Jiroutova K."/>
            <person name="Jorgensen R.E."/>
            <person name="Joubert Y."/>
            <person name="Kaplan A."/>
            <person name="Kroger N."/>
            <person name="Kroth P.G."/>
            <person name="La Roche J."/>
            <person name="Lindquist E."/>
            <person name="Lommer M."/>
            <person name="Martin-Jezequel V."/>
            <person name="Lopez P.J."/>
            <person name="Lucas S."/>
            <person name="Mangogna M."/>
            <person name="McGinnis K."/>
            <person name="Medlin L.K."/>
            <person name="Montsant A."/>
            <person name="Oudot-Le Secq M.P."/>
            <person name="Napoli C."/>
            <person name="Obornik M."/>
            <person name="Parker M.S."/>
            <person name="Petit J.L."/>
            <person name="Porcel B.M."/>
            <person name="Poulsen N."/>
            <person name="Robison M."/>
            <person name="Rychlewski L."/>
            <person name="Rynearson T.A."/>
            <person name="Schmutz J."/>
            <person name="Shapiro H."/>
            <person name="Siaut M."/>
            <person name="Stanley M."/>
            <person name="Sussman M.R."/>
            <person name="Taylor A.R."/>
            <person name="Vardi A."/>
            <person name="von Dassow P."/>
            <person name="Vyverman W."/>
            <person name="Willis A."/>
            <person name="Wyrwicz L.S."/>
            <person name="Rokhsar D.S."/>
            <person name="Weissenbach J."/>
            <person name="Armbrust E.V."/>
            <person name="Green B.R."/>
            <person name="Van de Peer Y."/>
            <person name="Grigoriev I.V."/>
        </authorList>
    </citation>
    <scope>NUCLEOTIDE SEQUENCE [LARGE SCALE GENOMIC DNA]</scope>
    <source>
        <strain evidence="18 19">CCAP 1055/1</strain>
    </source>
</reference>
<comment type="catalytic activity">
    <reaction evidence="13">
        <text>D-fructose(out) = D-fructose(in)</text>
        <dbReference type="Rhea" id="RHEA:60372"/>
        <dbReference type="ChEBI" id="CHEBI:37721"/>
    </reaction>
    <physiologicalReaction direction="left-to-right" evidence="13">
        <dbReference type="Rhea" id="RHEA:60373"/>
    </physiologicalReaction>
</comment>
<dbReference type="eggNOG" id="KOG0254">
    <property type="taxonomic scope" value="Eukaryota"/>
</dbReference>
<keyword evidence="19" id="KW-1185">Reference proteome</keyword>
<feature type="transmembrane region" description="Helical" evidence="16">
    <location>
        <begin position="124"/>
        <end position="143"/>
    </location>
</feature>
<comment type="catalytic activity">
    <reaction evidence="8">
        <text>D-galactose(in) = D-galactose(out)</text>
        <dbReference type="Rhea" id="RHEA:34915"/>
        <dbReference type="ChEBI" id="CHEBI:4139"/>
    </reaction>
    <physiologicalReaction direction="right-to-left" evidence="8">
        <dbReference type="Rhea" id="RHEA:34917"/>
    </physiologicalReaction>
</comment>
<evidence type="ECO:0000256" key="14">
    <source>
        <dbReference type="ARBA" id="ARBA00044780"/>
    </source>
</evidence>
<dbReference type="PROSITE" id="PS00217">
    <property type="entry name" value="SUGAR_TRANSPORT_2"/>
    <property type="match status" value="1"/>
</dbReference>
<evidence type="ECO:0000256" key="7">
    <source>
        <dbReference type="ARBA" id="ARBA00023136"/>
    </source>
</evidence>
<proteinExistence type="inferred from homology"/>
<dbReference type="AlphaFoldDB" id="B7FYT5"/>
<evidence type="ECO:0000256" key="3">
    <source>
        <dbReference type="ARBA" id="ARBA00011738"/>
    </source>
</evidence>
<dbReference type="KEGG" id="pti:PHATRDRAFT_27361"/>
<feature type="transmembrane region" description="Helical" evidence="16">
    <location>
        <begin position="360"/>
        <end position="383"/>
    </location>
</feature>
<keyword evidence="6 16" id="KW-1133">Transmembrane helix</keyword>
<feature type="transmembrane region" description="Helical" evidence="16">
    <location>
        <begin position="324"/>
        <end position="348"/>
    </location>
</feature>
<dbReference type="InterPro" id="IPR036259">
    <property type="entry name" value="MFS_trans_sf"/>
</dbReference>
<feature type="transmembrane region" description="Helical" evidence="16">
    <location>
        <begin position="210"/>
        <end position="228"/>
    </location>
</feature>
<dbReference type="PANTHER" id="PTHR48020">
    <property type="entry name" value="PROTON MYO-INOSITOL COTRANSPORTER"/>
    <property type="match status" value="1"/>
</dbReference>
<evidence type="ECO:0000256" key="4">
    <source>
        <dbReference type="ARBA" id="ARBA00022448"/>
    </source>
</evidence>
<organism evidence="18 19">
    <name type="scientific">Phaeodactylum tricornutum (strain CCAP 1055/1)</name>
    <dbReference type="NCBI Taxonomy" id="556484"/>
    <lineage>
        <taxon>Eukaryota</taxon>
        <taxon>Sar</taxon>
        <taxon>Stramenopiles</taxon>
        <taxon>Ochrophyta</taxon>
        <taxon>Bacillariophyta</taxon>
        <taxon>Bacillariophyceae</taxon>
        <taxon>Bacillariophycidae</taxon>
        <taxon>Naviculales</taxon>
        <taxon>Phaeodactylaceae</taxon>
        <taxon>Phaeodactylum</taxon>
    </lineage>
</organism>
<dbReference type="EMBL" id="CM000611">
    <property type="protein sequence ID" value="EEC48416.1"/>
    <property type="molecule type" value="Genomic_DNA"/>
</dbReference>
<evidence type="ECO:0000256" key="15">
    <source>
        <dbReference type="SAM" id="MobiDB-lite"/>
    </source>
</evidence>
<evidence type="ECO:0000256" key="13">
    <source>
        <dbReference type="ARBA" id="ARBA00044710"/>
    </source>
</evidence>
<dbReference type="PRINTS" id="PR00171">
    <property type="entry name" value="SUGRTRNSPORT"/>
</dbReference>
<keyword evidence="7 16" id="KW-0472">Membrane</keyword>
<evidence type="ECO:0000256" key="16">
    <source>
        <dbReference type="SAM" id="Phobius"/>
    </source>
</evidence>
<dbReference type="InterPro" id="IPR003663">
    <property type="entry name" value="Sugar/inositol_transpt"/>
</dbReference>
<dbReference type="InterPro" id="IPR050814">
    <property type="entry name" value="Myo-inositol_Transporter"/>
</dbReference>
<evidence type="ECO:0000256" key="1">
    <source>
        <dbReference type="ARBA" id="ARBA00004141"/>
    </source>
</evidence>
<dbReference type="RefSeq" id="XP_002180225.1">
    <property type="nucleotide sequence ID" value="XM_002180189.1"/>
</dbReference>
<accession>B7FYT5</accession>
<dbReference type="PROSITE" id="PS00216">
    <property type="entry name" value="SUGAR_TRANSPORT_1"/>
    <property type="match status" value="1"/>
</dbReference>
<dbReference type="Pfam" id="PF00083">
    <property type="entry name" value="Sugar_tr"/>
    <property type="match status" value="2"/>
</dbReference>
<sequence>MPLRRGANGGWQRISRAQVRREEAIAEAVRRTLELDSTPEYANDNAARKGTNAMNAQNPEGVYSDWASEGMRRVRADQVARRMRHLTTMAALGGFLFGYDTGVISGAMLMIRREFVLTPWQQEVVVSSTVLSAFFSSIAGGSLNRVWGRRPCILLAAAVFTVGSLVLGGAWSYRTLVLGRIIVGVGIGLASLTTPMYIAEMAAPTFRGQLVTINALLVTIGQFVAGMVDGVFHGLLPETGWRYMLGLATLPSMIMFLGFLALPESPRWLAMNHRQEDATKVLQQYRETHLPASSPVDVTLITMNDQRFLRHFFDMLSDGPTRRALILGCGLMVVQQCSGINTVMYYAASIYVMSGFAESTAVWLSGFTALAQVLGIAVSIVLVDRMGRRQLVLGSLGAVAVSLLGLGLTFYLARVTSEPVSKAFGQCASQPASVWNGITAYCYDCTNIDGCGFCDGHCVRGNELAPLDLNMCPNTSAESWEFHTCHNAFGWLSVFFMVAYLFAFGVGMGGLPWTINSEIYPLRHRSLAVSCSTATNWIGNLIVAATFLSLSSPATLTTYGAFWLYASVAIVGLLWLYFALPETKGLSLEDIEKLFRRPGDGYDVVNMDDDEPDDRLLDNGLAHSTSSDDDDNDDGGGCDQEVLNTQKLENQELSA</sequence>
<feature type="transmembrane region" description="Helical" evidence="16">
    <location>
        <begin position="488"/>
        <end position="515"/>
    </location>
</feature>
<evidence type="ECO:0000256" key="8">
    <source>
        <dbReference type="ARBA" id="ARBA00044637"/>
    </source>
</evidence>
<feature type="compositionally biased region" description="Polar residues" evidence="15">
    <location>
        <begin position="642"/>
        <end position="655"/>
    </location>
</feature>
<evidence type="ECO:0000256" key="11">
    <source>
        <dbReference type="ARBA" id="ARBA00044662"/>
    </source>
</evidence>
<feature type="transmembrane region" description="Helical" evidence="16">
    <location>
        <begin position="240"/>
        <end position="262"/>
    </location>
</feature>
<dbReference type="InterPro" id="IPR005829">
    <property type="entry name" value="Sugar_transporter_CS"/>
</dbReference>
<comment type="subunit">
    <text evidence="3">Homodimer.</text>
</comment>
<dbReference type="PROSITE" id="PS50850">
    <property type="entry name" value="MFS"/>
    <property type="match status" value="1"/>
</dbReference>
<evidence type="ECO:0000313" key="19">
    <source>
        <dbReference type="Proteomes" id="UP000000759"/>
    </source>
</evidence>
<dbReference type="NCBIfam" id="TIGR00879">
    <property type="entry name" value="SP"/>
    <property type="match status" value="1"/>
</dbReference>
<dbReference type="PANTHER" id="PTHR48020:SF12">
    <property type="entry name" value="PROTON MYO-INOSITOL COTRANSPORTER"/>
    <property type="match status" value="1"/>
</dbReference>
<evidence type="ECO:0000313" key="18">
    <source>
        <dbReference type="EMBL" id="EEC48416.1"/>
    </source>
</evidence>
<dbReference type="GeneID" id="7201078"/>
<comment type="catalytic activity">
    <reaction evidence="10">
        <text>D-xylose(out) = D-xylose(in)</text>
        <dbReference type="Rhea" id="RHEA:78427"/>
        <dbReference type="ChEBI" id="CHEBI:53455"/>
    </reaction>
    <physiologicalReaction direction="left-to-right" evidence="10">
        <dbReference type="Rhea" id="RHEA:78428"/>
    </physiologicalReaction>
</comment>
<dbReference type="SUPFAM" id="SSF103473">
    <property type="entry name" value="MFS general substrate transporter"/>
    <property type="match status" value="1"/>
</dbReference>
<keyword evidence="5 16" id="KW-0812">Transmembrane</keyword>
<evidence type="ECO:0000256" key="10">
    <source>
        <dbReference type="ARBA" id="ARBA00044656"/>
    </source>
</evidence>
<feature type="compositionally biased region" description="Acidic residues" evidence="15">
    <location>
        <begin position="627"/>
        <end position="636"/>
    </location>
</feature>
<feature type="transmembrane region" description="Helical" evidence="16">
    <location>
        <begin position="90"/>
        <end position="112"/>
    </location>
</feature>